<comment type="caution">
    <text evidence="2">The sequence shown here is derived from an EMBL/GenBank/DDBJ whole genome shotgun (WGS) entry which is preliminary data.</text>
</comment>
<feature type="compositionally biased region" description="Polar residues" evidence="1">
    <location>
        <begin position="146"/>
        <end position="156"/>
    </location>
</feature>
<protein>
    <recommendedName>
        <fullName evidence="4">Retrovirus-related Pol polyprotein from transposon RE1</fullName>
    </recommendedName>
</protein>
<dbReference type="AlphaFoldDB" id="A0A438JMS9"/>
<accession>A0A438JMS9</accession>
<gene>
    <name evidence="2" type="ORF">CK203_016151</name>
</gene>
<feature type="region of interest" description="Disordered" evidence="1">
    <location>
        <begin position="1"/>
        <end position="21"/>
    </location>
</feature>
<sequence>MDLKNTLKDSKSVLPRQPQPEESIKISSTELVAERDQVLQLLSGLRADYNPIVASLAVCEDDVNIYSMHSILLTHEQKLNLQTSMVEDKVISTHIATQGRPRNHQNGRHNSSFHKQNNSQRQGRTGGRGQDPRTNHTGAIHHHSQTSENLSNNIPYQGNDKVTVGNEPILDPGVGVCLAPPLGPKADNIYMVRCETLQDYEGDSSSRDSLSVAYIDSPTLALVPP</sequence>
<dbReference type="Proteomes" id="UP000288805">
    <property type="component" value="Unassembled WGS sequence"/>
</dbReference>
<feature type="compositionally biased region" description="Polar residues" evidence="1">
    <location>
        <begin position="108"/>
        <end position="119"/>
    </location>
</feature>
<dbReference type="PANTHER" id="PTHR47481">
    <property type="match status" value="1"/>
</dbReference>
<dbReference type="PANTHER" id="PTHR47481:SF31">
    <property type="entry name" value="OS01G0873500 PROTEIN"/>
    <property type="match status" value="1"/>
</dbReference>
<feature type="compositionally biased region" description="Basic and acidic residues" evidence="1">
    <location>
        <begin position="1"/>
        <end position="11"/>
    </location>
</feature>
<evidence type="ECO:0008006" key="4">
    <source>
        <dbReference type="Google" id="ProtNLM"/>
    </source>
</evidence>
<reference evidence="2 3" key="1">
    <citation type="journal article" date="2018" name="PLoS Genet.">
        <title>Population sequencing reveals clonal diversity and ancestral inbreeding in the grapevine cultivar Chardonnay.</title>
        <authorList>
            <person name="Roach M.J."/>
            <person name="Johnson D.L."/>
            <person name="Bohlmann J."/>
            <person name="van Vuuren H.J."/>
            <person name="Jones S.J."/>
            <person name="Pretorius I.S."/>
            <person name="Schmidt S.A."/>
            <person name="Borneman A.R."/>
        </authorList>
    </citation>
    <scope>NUCLEOTIDE SEQUENCE [LARGE SCALE GENOMIC DNA]</scope>
    <source>
        <strain evidence="3">cv. Chardonnay</strain>
        <tissue evidence="2">Leaf</tissue>
    </source>
</reference>
<feature type="region of interest" description="Disordered" evidence="1">
    <location>
        <begin position="95"/>
        <end position="156"/>
    </location>
</feature>
<organism evidence="2 3">
    <name type="scientific">Vitis vinifera</name>
    <name type="common">Grape</name>
    <dbReference type="NCBI Taxonomy" id="29760"/>
    <lineage>
        <taxon>Eukaryota</taxon>
        <taxon>Viridiplantae</taxon>
        <taxon>Streptophyta</taxon>
        <taxon>Embryophyta</taxon>
        <taxon>Tracheophyta</taxon>
        <taxon>Spermatophyta</taxon>
        <taxon>Magnoliopsida</taxon>
        <taxon>eudicotyledons</taxon>
        <taxon>Gunneridae</taxon>
        <taxon>Pentapetalae</taxon>
        <taxon>rosids</taxon>
        <taxon>Vitales</taxon>
        <taxon>Vitaceae</taxon>
        <taxon>Viteae</taxon>
        <taxon>Vitis</taxon>
    </lineage>
</organism>
<evidence type="ECO:0000256" key="1">
    <source>
        <dbReference type="SAM" id="MobiDB-lite"/>
    </source>
</evidence>
<evidence type="ECO:0000313" key="3">
    <source>
        <dbReference type="Proteomes" id="UP000288805"/>
    </source>
</evidence>
<evidence type="ECO:0000313" key="2">
    <source>
        <dbReference type="EMBL" id="RVX10249.1"/>
    </source>
</evidence>
<name>A0A438JMS9_VITVI</name>
<dbReference type="EMBL" id="QGNW01000035">
    <property type="protein sequence ID" value="RVX10249.1"/>
    <property type="molecule type" value="Genomic_DNA"/>
</dbReference>
<proteinExistence type="predicted"/>